<dbReference type="SUPFAM" id="SSF52821">
    <property type="entry name" value="Rhodanese/Cell cycle control phosphatase"/>
    <property type="match status" value="1"/>
</dbReference>
<organism evidence="2 3">
    <name type="scientific">Linnemannia hyalina</name>
    <dbReference type="NCBI Taxonomy" id="64524"/>
    <lineage>
        <taxon>Eukaryota</taxon>
        <taxon>Fungi</taxon>
        <taxon>Fungi incertae sedis</taxon>
        <taxon>Mucoromycota</taxon>
        <taxon>Mortierellomycotina</taxon>
        <taxon>Mortierellomycetes</taxon>
        <taxon>Mortierellales</taxon>
        <taxon>Mortierellaceae</taxon>
        <taxon>Linnemannia</taxon>
    </lineage>
</organism>
<dbReference type="PROSITE" id="PS50206">
    <property type="entry name" value="RHODANESE_3"/>
    <property type="match status" value="1"/>
</dbReference>
<dbReference type="PANTHER" id="PTHR10828">
    <property type="entry name" value="M-PHASE INDUCER PHOSPHATASE DUAL SPECIFICITY PHOSPHATASE CDC25"/>
    <property type="match status" value="1"/>
</dbReference>
<dbReference type="GO" id="GO:0005634">
    <property type="term" value="C:nucleus"/>
    <property type="evidence" value="ECO:0007669"/>
    <property type="project" value="TreeGrafter"/>
</dbReference>
<dbReference type="Gene3D" id="3.40.250.10">
    <property type="entry name" value="Rhodanese-like domain"/>
    <property type="match status" value="1"/>
</dbReference>
<evidence type="ECO:0000259" key="1">
    <source>
        <dbReference type="PROSITE" id="PS50206"/>
    </source>
</evidence>
<keyword evidence="3" id="KW-1185">Reference proteome</keyword>
<dbReference type="Pfam" id="PF00581">
    <property type="entry name" value="Rhodanese"/>
    <property type="match status" value="1"/>
</dbReference>
<evidence type="ECO:0000313" key="3">
    <source>
        <dbReference type="Proteomes" id="UP000707451"/>
    </source>
</evidence>
<dbReference type="EMBL" id="JAHRHY010000031">
    <property type="protein sequence ID" value="KAG9060797.1"/>
    <property type="molecule type" value="Genomic_DNA"/>
</dbReference>
<proteinExistence type="predicted"/>
<name>A0A9P7XH63_9FUNG</name>
<gene>
    <name evidence="2" type="ORF">KI688_008878</name>
</gene>
<dbReference type="SMART" id="SM00450">
    <property type="entry name" value="RHOD"/>
    <property type="match status" value="1"/>
</dbReference>
<dbReference type="GO" id="GO:0005737">
    <property type="term" value="C:cytoplasm"/>
    <property type="evidence" value="ECO:0007669"/>
    <property type="project" value="TreeGrafter"/>
</dbReference>
<sequence>MTEPVSTQSVVEGDVVYQLVKDKTKVPGKDYLIVDVRGEDHVGGHVTGSLNLPLHELPERLPELLEEHADVPQLYFYCGQSHFRGPQGAAVWAEGQSEELAAKQQVYVLKGGFVKWQKKYKEDHELVENYDERHWKEWEANSTNYCTMTITNPIKLGSDGSMNGLTR</sequence>
<dbReference type="InterPro" id="IPR001763">
    <property type="entry name" value="Rhodanese-like_dom"/>
</dbReference>
<dbReference type="InterPro" id="IPR036873">
    <property type="entry name" value="Rhodanese-like_dom_sf"/>
</dbReference>
<dbReference type="AlphaFoldDB" id="A0A9P7XH63"/>
<dbReference type="OrthoDB" id="102559at2759"/>
<comment type="caution">
    <text evidence="2">The sequence shown here is derived from an EMBL/GenBank/DDBJ whole genome shotgun (WGS) entry which is preliminary data.</text>
</comment>
<evidence type="ECO:0000313" key="2">
    <source>
        <dbReference type="EMBL" id="KAG9060797.1"/>
    </source>
</evidence>
<accession>A0A9P7XH63</accession>
<dbReference type="Proteomes" id="UP000707451">
    <property type="component" value="Unassembled WGS sequence"/>
</dbReference>
<dbReference type="GO" id="GO:0004725">
    <property type="term" value="F:protein tyrosine phosphatase activity"/>
    <property type="evidence" value="ECO:0007669"/>
    <property type="project" value="TreeGrafter"/>
</dbReference>
<protein>
    <recommendedName>
        <fullName evidence="1">Rhodanese domain-containing protein</fullName>
    </recommendedName>
</protein>
<feature type="domain" description="Rhodanese" evidence="1">
    <location>
        <begin position="27"/>
        <end position="125"/>
    </location>
</feature>
<dbReference type="PANTHER" id="PTHR10828:SF38">
    <property type="entry name" value="ARSENICAL-RESISTANCE PROTEIN 2-RELATED"/>
    <property type="match status" value="1"/>
</dbReference>
<reference evidence="2" key="1">
    <citation type="submission" date="2021-06" db="EMBL/GenBank/DDBJ databases">
        <title>Genome Sequence of Mortierella hyaline Strain SCG-10, a Cold-Adapted, Nitrate-Reducing Fungus Isolated from Soil in Minnesota, USA.</title>
        <authorList>
            <person name="Aldossari N."/>
        </authorList>
    </citation>
    <scope>NUCLEOTIDE SEQUENCE</scope>
    <source>
        <strain evidence="2">SCG-10</strain>
    </source>
</reference>